<feature type="binding site" evidence="9">
    <location>
        <position position="133"/>
    </location>
    <ligand>
        <name>Mn(2+)</name>
        <dbReference type="ChEBI" id="CHEBI:29035"/>
    </ligand>
</feature>
<dbReference type="PIRSF" id="PIRSF006205">
    <property type="entry name" value="Dxp_reductismrs"/>
    <property type="match status" value="1"/>
</dbReference>
<dbReference type="EC" id="1.1.1.267" evidence="9"/>
<organism evidence="14 15">
    <name type="scientific">Chthoniobacter flavus Ellin428</name>
    <dbReference type="NCBI Taxonomy" id="497964"/>
    <lineage>
        <taxon>Bacteria</taxon>
        <taxon>Pseudomonadati</taxon>
        <taxon>Verrucomicrobiota</taxon>
        <taxon>Spartobacteria</taxon>
        <taxon>Chthoniobacterales</taxon>
        <taxon>Chthoniobacteraceae</taxon>
        <taxon>Chthoniobacter</taxon>
    </lineage>
</organism>
<evidence type="ECO:0000256" key="6">
    <source>
        <dbReference type="ARBA" id="ARBA00023211"/>
    </source>
</evidence>
<dbReference type="GO" id="GO:0051484">
    <property type="term" value="P:isopentenyl diphosphate biosynthetic process, methylerythritol 4-phosphate pathway involved in terpenoid biosynthetic process"/>
    <property type="evidence" value="ECO:0007669"/>
    <property type="project" value="TreeGrafter"/>
</dbReference>
<dbReference type="NCBIfam" id="TIGR00243">
    <property type="entry name" value="Dxr"/>
    <property type="match status" value="1"/>
</dbReference>
<dbReference type="Pfam" id="PF08436">
    <property type="entry name" value="DXP_redisom_C"/>
    <property type="match status" value="1"/>
</dbReference>
<feature type="binding site" evidence="9">
    <location>
        <position position="225"/>
    </location>
    <ligand>
        <name>1-deoxy-D-xylulose 5-phosphate</name>
        <dbReference type="ChEBI" id="CHEBI:57792"/>
    </ligand>
</feature>
<dbReference type="InterPro" id="IPR036169">
    <property type="entry name" value="DXPR_C_sf"/>
</dbReference>
<protein>
    <recommendedName>
        <fullName evidence="9">1-deoxy-D-xylulose 5-phosphate reductoisomerase</fullName>
        <shortName evidence="9">DXP reductoisomerase</shortName>
        <ecNumber evidence="9">1.1.1.267</ecNumber>
    </recommendedName>
    <alternativeName>
        <fullName evidence="9">1-deoxyxylulose-5-phosphate reductoisomerase</fullName>
    </alternativeName>
    <alternativeName>
        <fullName evidence="9">2-C-methyl-D-erythritol 4-phosphate synthase</fullName>
    </alternativeName>
</protein>
<comment type="cofactor">
    <cofactor evidence="9">
        <name>Mg(2+)</name>
        <dbReference type="ChEBI" id="CHEBI:18420"/>
    </cofactor>
    <cofactor evidence="9">
        <name>Mn(2+)</name>
        <dbReference type="ChEBI" id="CHEBI:29035"/>
    </cofactor>
</comment>
<feature type="binding site" evidence="9">
    <location>
        <position position="234"/>
    </location>
    <ligand>
        <name>Mn(2+)</name>
        <dbReference type="ChEBI" id="CHEBI:29035"/>
    </ligand>
</feature>
<feature type="binding site" evidence="9">
    <location>
        <position position="13"/>
    </location>
    <ligand>
        <name>NADPH</name>
        <dbReference type="ChEBI" id="CHEBI:57783"/>
    </ligand>
</feature>
<feature type="domain" description="DXP reductoisomerase C-terminal" evidence="13">
    <location>
        <begin position="274"/>
        <end position="390"/>
    </location>
</feature>
<proteinExistence type="inferred from homology"/>
<dbReference type="GO" id="GO:0070402">
    <property type="term" value="F:NADPH binding"/>
    <property type="evidence" value="ECO:0007669"/>
    <property type="project" value="InterPro"/>
</dbReference>
<evidence type="ECO:0000256" key="9">
    <source>
        <dbReference type="HAMAP-Rule" id="MF_00183"/>
    </source>
</evidence>
<dbReference type="Pfam" id="PF02670">
    <property type="entry name" value="DXP_reductoisom"/>
    <property type="match status" value="2"/>
</dbReference>
<dbReference type="HAMAP" id="MF_00183">
    <property type="entry name" value="DXP_reductoisom"/>
    <property type="match status" value="1"/>
</dbReference>
<reference evidence="14 15" key="1">
    <citation type="journal article" date="2011" name="J. Bacteriol.">
        <title>Genome sequence of Chthoniobacter flavus Ellin428, an aerobic heterotrophic soil bacterium.</title>
        <authorList>
            <person name="Kant R."/>
            <person name="van Passel M.W."/>
            <person name="Palva A."/>
            <person name="Lucas S."/>
            <person name="Lapidus A."/>
            <person name="Glavina Del Rio T."/>
            <person name="Dalin E."/>
            <person name="Tice H."/>
            <person name="Bruce D."/>
            <person name="Goodwin L."/>
            <person name="Pitluck S."/>
            <person name="Larimer F.W."/>
            <person name="Land M.L."/>
            <person name="Hauser L."/>
            <person name="Sangwan P."/>
            <person name="de Vos W.M."/>
            <person name="Janssen P.H."/>
            <person name="Smidt H."/>
        </authorList>
    </citation>
    <scope>NUCLEOTIDE SEQUENCE [LARGE SCALE GENOMIC DNA]</scope>
    <source>
        <strain evidence="14 15">Ellin428</strain>
    </source>
</reference>
<comment type="function">
    <text evidence="9">Catalyzes the NADPH-dependent rearrangement and reduction of 1-deoxy-D-xylulose-5-phosphate (DXP) to 2-C-methyl-D-erythritol 4-phosphate (MEP).</text>
</comment>
<evidence type="ECO:0000256" key="1">
    <source>
        <dbReference type="ARBA" id="ARBA00005094"/>
    </source>
</evidence>
<dbReference type="InterPro" id="IPR036291">
    <property type="entry name" value="NAD(P)-bd_dom_sf"/>
</dbReference>
<feature type="compositionally biased region" description="Basic and acidic residues" evidence="10">
    <location>
        <begin position="152"/>
        <end position="164"/>
    </location>
</feature>
<dbReference type="UniPathway" id="UPA00056">
    <property type="reaction ID" value="UER00092"/>
</dbReference>
<feature type="domain" description="1-deoxy-D-xylulose 5-phosphate reductoisomerase N-terminal" evidence="11">
    <location>
        <begin position="6"/>
        <end position="58"/>
    </location>
</feature>
<feature type="region of interest" description="Disordered" evidence="10">
    <location>
        <begin position="150"/>
        <end position="175"/>
    </location>
</feature>
<feature type="binding site" evidence="9">
    <location>
        <position position="134"/>
    </location>
    <ligand>
        <name>1-deoxy-D-xylulose 5-phosphate</name>
        <dbReference type="ChEBI" id="CHEBI:57792"/>
    </ligand>
</feature>
<feature type="compositionally biased region" description="Polar residues" evidence="10">
    <location>
        <begin position="165"/>
        <end position="175"/>
    </location>
</feature>
<evidence type="ECO:0000259" key="13">
    <source>
        <dbReference type="Pfam" id="PF13288"/>
    </source>
</evidence>
<comment type="similarity">
    <text evidence="2 9">Belongs to the DXR family.</text>
</comment>
<comment type="catalytic activity">
    <reaction evidence="8">
        <text>2-C-methyl-D-erythritol 4-phosphate + NADP(+) = 1-deoxy-D-xylulose 5-phosphate + NADPH + H(+)</text>
        <dbReference type="Rhea" id="RHEA:13717"/>
        <dbReference type="ChEBI" id="CHEBI:15378"/>
        <dbReference type="ChEBI" id="CHEBI:57783"/>
        <dbReference type="ChEBI" id="CHEBI:57792"/>
        <dbReference type="ChEBI" id="CHEBI:58262"/>
        <dbReference type="ChEBI" id="CHEBI:58349"/>
        <dbReference type="EC" id="1.1.1.267"/>
    </reaction>
    <physiologicalReaction direction="right-to-left" evidence="8">
        <dbReference type="Rhea" id="RHEA:13719"/>
    </physiologicalReaction>
</comment>
<feature type="binding site" evidence="9">
    <location>
        <position position="135"/>
    </location>
    <ligand>
        <name>Mn(2+)</name>
        <dbReference type="ChEBI" id="CHEBI:29035"/>
    </ligand>
</feature>
<evidence type="ECO:0000256" key="8">
    <source>
        <dbReference type="ARBA" id="ARBA00048543"/>
    </source>
</evidence>
<dbReference type="eggNOG" id="COG0743">
    <property type="taxonomic scope" value="Bacteria"/>
</dbReference>
<feature type="binding site" evidence="9">
    <location>
        <position position="189"/>
    </location>
    <ligand>
        <name>1-deoxy-D-xylulose 5-phosphate</name>
        <dbReference type="ChEBI" id="CHEBI:57792"/>
    </ligand>
</feature>
<comment type="caution">
    <text evidence="14">The sequence shown here is derived from an EMBL/GenBank/DDBJ whole genome shotgun (WGS) entry which is preliminary data.</text>
</comment>
<evidence type="ECO:0000313" key="15">
    <source>
        <dbReference type="Proteomes" id="UP000005824"/>
    </source>
</evidence>
<feature type="binding site" evidence="9">
    <location>
        <position position="212"/>
    </location>
    <ligand>
        <name>1-deoxy-D-xylulose 5-phosphate</name>
        <dbReference type="ChEBI" id="CHEBI:57792"/>
    </ligand>
</feature>
<evidence type="ECO:0000259" key="11">
    <source>
        <dbReference type="Pfam" id="PF02670"/>
    </source>
</evidence>
<feature type="domain" description="1-deoxy-D-xylulose 5-phosphate reductoisomerase N-terminal" evidence="11">
    <location>
        <begin position="64"/>
        <end position="115"/>
    </location>
</feature>
<dbReference type="InterPro" id="IPR003821">
    <property type="entry name" value="DXP_reductoisomerase"/>
</dbReference>
<feature type="domain" description="1-deoxy-D-xylulose 5-phosphate reductoisomerase C-terminal" evidence="12">
    <location>
        <begin position="129"/>
        <end position="242"/>
    </location>
</feature>
<feature type="binding site" evidence="9">
    <location>
        <position position="231"/>
    </location>
    <ligand>
        <name>1-deoxy-D-xylulose 5-phosphate</name>
        <dbReference type="ChEBI" id="CHEBI:57792"/>
    </ligand>
</feature>
<dbReference type="EMBL" id="ABVL01000018">
    <property type="protein sequence ID" value="EDY17535.1"/>
    <property type="molecule type" value="Genomic_DNA"/>
</dbReference>
<keyword evidence="15" id="KW-1185">Reference proteome</keyword>
<comment type="pathway">
    <text evidence="1 9">Isoprenoid biosynthesis; isopentenyl diphosphate biosynthesis via DXP pathway; isopentenyl diphosphate from 1-deoxy-D-xylulose 5-phosphate: step 1/6.</text>
</comment>
<name>B4D7P5_9BACT</name>
<feature type="binding site" evidence="9">
    <location>
        <position position="230"/>
    </location>
    <ligand>
        <name>1-deoxy-D-xylulose 5-phosphate</name>
        <dbReference type="ChEBI" id="CHEBI:57792"/>
    </ligand>
</feature>
<dbReference type="Proteomes" id="UP000005824">
    <property type="component" value="Unassembled WGS sequence"/>
</dbReference>
<dbReference type="GO" id="GO:0016853">
    <property type="term" value="F:isomerase activity"/>
    <property type="evidence" value="ECO:0007669"/>
    <property type="project" value="UniProtKB-KW"/>
</dbReference>
<feature type="binding site" evidence="9">
    <location>
        <position position="40"/>
    </location>
    <ligand>
        <name>NADPH</name>
        <dbReference type="ChEBI" id="CHEBI:57783"/>
    </ligand>
</feature>
<accession>B4D7P5</accession>
<evidence type="ECO:0000256" key="2">
    <source>
        <dbReference type="ARBA" id="ARBA00006825"/>
    </source>
</evidence>
<dbReference type="SUPFAM" id="SSF51735">
    <property type="entry name" value="NAD(P)-binding Rossmann-fold domains"/>
    <property type="match status" value="1"/>
</dbReference>
<keyword evidence="4 9" id="KW-0521">NADP</keyword>
<feature type="binding site" evidence="9">
    <location>
        <position position="14"/>
    </location>
    <ligand>
        <name>NADPH</name>
        <dbReference type="ChEBI" id="CHEBI:57783"/>
    </ligand>
</feature>
<keyword evidence="6 9" id="KW-0464">Manganese</keyword>
<gene>
    <name evidence="9" type="primary">dxr</name>
    <name evidence="14" type="ORF">CfE428DRAFT_4833</name>
</gene>
<comment type="caution">
    <text evidence="9">Lacks conserved residue(s) required for the propagation of feature annotation.</text>
</comment>
<evidence type="ECO:0000313" key="14">
    <source>
        <dbReference type="EMBL" id="EDY17535.1"/>
    </source>
</evidence>
<dbReference type="RefSeq" id="WP_006982154.1">
    <property type="nucleotide sequence ID" value="NZ_ABVL01000018.1"/>
</dbReference>
<dbReference type="STRING" id="497964.CfE428DRAFT_4833"/>
<dbReference type="GO" id="GO:0030145">
    <property type="term" value="F:manganese ion binding"/>
    <property type="evidence" value="ECO:0007669"/>
    <property type="project" value="TreeGrafter"/>
</dbReference>
<feature type="binding site" evidence="9">
    <location>
        <position position="218"/>
    </location>
    <ligand>
        <name>NADPH</name>
        <dbReference type="ChEBI" id="CHEBI:57783"/>
    </ligand>
</feature>
<dbReference type="InterPro" id="IPR013644">
    <property type="entry name" value="DXP_reductoisomerase_C"/>
</dbReference>
<keyword evidence="5 9" id="KW-0560">Oxidoreductase</keyword>
<dbReference type="Gene3D" id="3.40.50.720">
    <property type="entry name" value="NAD(P)-binding Rossmann-like Domain"/>
    <property type="match status" value="2"/>
</dbReference>
<dbReference type="Pfam" id="PF13288">
    <property type="entry name" value="DXPR_C"/>
    <property type="match status" value="1"/>
</dbReference>
<feature type="binding site" evidence="9">
    <location>
        <position position="109"/>
    </location>
    <ligand>
        <name>NADPH</name>
        <dbReference type="ChEBI" id="CHEBI:57783"/>
    </ligand>
</feature>
<keyword evidence="14" id="KW-0413">Isomerase</keyword>
<dbReference type="SUPFAM" id="SSF55347">
    <property type="entry name" value="Glyceraldehyde-3-phosphate dehydrogenase-like, C-terminal domain"/>
    <property type="match status" value="1"/>
</dbReference>
<evidence type="ECO:0000256" key="7">
    <source>
        <dbReference type="ARBA" id="ARBA00023229"/>
    </source>
</evidence>
<dbReference type="PANTHER" id="PTHR30525:SF0">
    <property type="entry name" value="1-DEOXY-D-XYLULOSE 5-PHOSPHATE REDUCTOISOMERASE, CHLOROPLASTIC"/>
    <property type="match status" value="1"/>
</dbReference>
<feature type="binding site" evidence="9">
    <location>
        <position position="12"/>
    </location>
    <ligand>
        <name>NADPH</name>
        <dbReference type="ChEBI" id="CHEBI:57783"/>
    </ligand>
</feature>
<feature type="binding site" evidence="9">
    <location>
        <position position="135"/>
    </location>
    <ligand>
        <name>1-deoxy-D-xylulose 5-phosphate</name>
        <dbReference type="ChEBI" id="CHEBI:57792"/>
    </ligand>
</feature>
<keyword evidence="7 9" id="KW-0414">Isoprene biosynthesis</keyword>
<sequence length="397" mass="42996">MRKRRVVILGATGSIGESARKVARDIPERMEIVGMSAHSNEEKLRAAGQEFPGARLAISSGPDGVDRLVELATMPEADLVLIAIVGTGGLRPALAAIEAGKDIAVASKEILVMAGEAVMGAAKRKGVKVLPVDSEHNAIFQCLDGRSQIGDGRSEMEDRVKEASRTPNSELRTSRSLSSDVRRLILTASGGPFRKWPVASLAGVTPDQALKHPTWNMGAKITIDSATLFNKGLEMIEARWLFDVEMARVEVIVHPQSIVHSMVEFIDSSVLAQLSTTDMCFPIQYAVTWPERVPNTLKSLDFAKLAKLEFEAPRLDDFPALNLARWAGETGGTLPAVLNAANEVAVAAFLRKHCGFTAIWQTVEQVMRQHRSIAGADLDAILAADAWARSRATELLF</sequence>
<keyword evidence="3 9" id="KW-0479">Metal-binding</keyword>
<evidence type="ECO:0000256" key="4">
    <source>
        <dbReference type="ARBA" id="ARBA00022857"/>
    </source>
</evidence>
<dbReference type="InParanoid" id="B4D7P5"/>
<evidence type="ECO:0000256" key="10">
    <source>
        <dbReference type="SAM" id="MobiDB-lite"/>
    </source>
</evidence>
<keyword evidence="9" id="KW-0460">Magnesium</keyword>
<dbReference type="SUPFAM" id="SSF69055">
    <property type="entry name" value="1-deoxy-D-xylulose-5-phosphate reductoisomerase, C-terminal domain"/>
    <property type="match status" value="1"/>
</dbReference>
<feature type="binding site" evidence="9">
    <location>
        <position position="234"/>
    </location>
    <ligand>
        <name>1-deoxy-D-xylulose 5-phosphate</name>
        <dbReference type="ChEBI" id="CHEBI:57792"/>
    </ligand>
</feature>
<evidence type="ECO:0000256" key="5">
    <source>
        <dbReference type="ARBA" id="ARBA00023002"/>
    </source>
</evidence>
<dbReference type="GO" id="GO:0030604">
    <property type="term" value="F:1-deoxy-D-xylulose-5-phosphate reductoisomerase activity"/>
    <property type="evidence" value="ECO:0007669"/>
    <property type="project" value="UniProtKB-UniRule"/>
</dbReference>
<dbReference type="InterPro" id="IPR013512">
    <property type="entry name" value="DXP_reductoisomerase_N"/>
</dbReference>
<evidence type="ECO:0000256" key="3">
    <source>
        <dbReference type="ARBA" id="ARBA00022723"/>
    </source>
</evidence>
<dbReference type="InterPro" id="IPR026877">
    <property type="entry name" value="DXPR_C"/>
</dbReference>
<feature type="binding site" evidence="9">
    <location>
        <position position="15"/>
    </location>
    <ligand>
        <name>NADPH</name>
        <dbReference type="ChEBI" id="CHEBI:57783"/>
    </ligand>
</feature>
<dbReference type="Gene3D" id="1.10.1740.10">
    <property type="match status" value="1"/>
</dbReference>
<feature type="binding site" evidence="9">
    <location>
        <position position="108"/>
    </location>
    <ligand>
        <name>1-deoxy-D-xylulose 5-phosphate</name>
        <dbReference type="ChEBI" id="CHEBI:57792"/>
    </ligand>
</feature>
<dbReference type="FunCoup" id="B4D7P5">
    <property type="interactions" value="344"/>
</dbReference>
<dbReference type="PANTHER" id="PTHR30525">
    <property type="entry name" value="1-DEOXY-D-XYLULOSE 5-PHOSPHATE REDUCTOISOMERASE"/>
    <property type="match status" value="1"/>
</dbReference>
<dbReference type="AlphaFoldDB" id="B4D7P5"/>
<evidence type="ECO:0000259" key="12">
    <source>
        <dbReference type="Pfam" id="PF08436"/>
    </source>
</evidence>